<gene>
    <name evidence="6" type="ORF">ACFQDH_10830</name>
</gene>
<dbReference type="InterPro" id="IPR028098">
    <property type="entry name" value="Glyco_trans_4-like_N"/>
</dbReference>
<dbReference type="InterPro" id="IPR050194">
    <property type="entry name" value="Glycosyltransferase_grp1"/>
</dbReference>
<dbReference type="InterPro" id="IPR001296">
    <property type="entry name" value="Glyco_trans_1"/>
</dbReference>
<evidence type="ECO:0000259" key="5">
    <source>
        <dbReference type="Pfam" id="PF13579"/>
    </source>
</evidence>
<feature type="domain" description="Glycosyl transferase family 1" evidence="4">
    <location>
        <begin position="218"/>
        <end position="371"/>
    </location>
</feature>
<proteinExistence type="predicted"/>
<sequence length="413" mass="43640">MKIGLITQWYDPEPGPAALPGALARGLLARGHEVQVLTAFPNYPSGVISPEYAGRLVMNEVLDGVHVRRTAVYPDHSASSVRRLQSYTSFGASASLLGTDALRGCDALWVNYSPITVAWPMWLARFGLRIPAVLHVLDLWPDTLVHSGFAERGRLGEAVRVACDVWCRAMYRSAHSVAYIAPTVGRVLEGRGVDPAKLSYVPMWADEAVFRPSGDGYRSELGLSSEDIVVVYAGAMGEAQDVGSLIDAAVSIDDPRLKVVLAGSGAEERVLRSKADAAPRGNVRFLGRIPQAQMTALLGAADVSYVSLRRHPLSAITMPSKTQAGLAAAKPLLVAADGDARAVVTAQNVGFGASPEVESIANALRAIVSTGRGGLAAMGSRARRLYEDEFSVSAGVTRIEALLAAAATGGARQ</sequence>
<evidence type="ECO:0000313" key="7">
    <source>
        <dbReference type="Proteomes" id="UP001596298"/>
    </source>
</evidence>
<keyword evidence="3" id="KW-0808">Transferase</keyword>
<reference evidence="7" key="1">
    <citation type="journal article" date="2019" name="Int. J. Syst. Evol. Microbiol.">
        <title>The Global Catalogue of Microorganisms (GCM) 10K type strain sequencing project: providing services to taxonomists for standard genome sequencing and annotation.</title>
        <authorList>
            <consortium name="The Broad Institute Genomics Platform"/>
            <consortium name="The Broad Institute Genome Sequencing Center for Infectious Disease"/>
            <person name="Wu L."/>
            <person name="Ma J."/>
        </authorList>
    </citation>
    <scope>NUCLEOTIDE SEQUENCE [LARGE SCALE GENOMIC DNA]</scope>
    <source>
        <strain evidence="7">CCUG 58127</strain>
    </source>
</reference>
<dbReference type="RefSeq" id="WP_382401160.1">
    <property type="nucleotide sequence ID" value="NZ_JBHSWH010000001.1"/>
</dbReference>
<name>A0ABW2AFZ0_9MICO</name>
<dbReference type="Gene3D" id="3.40.50.2000">
    <property type="entry name" value="Glycogen Phosphorylase B"/>
    <property type="match status" value="2"/>
</dbReference>
<dbReference type="CDD" id="cd03794">
    <property type="entry name" value="GT4_WbuB-like"/>
    <property type="match status" value="1"/>
</dbReference>
<evidence type="ECO:0000259" key="4">
    <source>
        <dbReference type="Pfam" id="PF00534"/>
    </source>
</evidence>
<organism evidence="6 7">
    <name type="scientific">Flexivirga alba</name>
    <dbReference type="NCBI Taxonomy" id="702742"/>
    <lineage>
        <taxon>Bacteria</taxon>
        <taxon>Bacillati</taxon>
        <taxon>Actinomycetota</taxon>
        <taxon>Actinomycetes</taxon>
        <taxon>Micrococcales</taxon>
        <taxon>Dermacoccaceae</taxon>
        <taxon>Flexivirga</taxon>
    </lineage>
</organism>
<comment type="caution">
    <text evidence="6">The sequence shown here is derived from an EMBL/GenBank/DDBJ whole genome shotgun (WGS) entry which is preliminary data.</text>
</comment>
<keyword evidence="7" id="KW-1185">Reference proteome</keyword>
<dbReference type="PANTHER" id="PTHR45947:SF3">
    <property type="entry name" value="SULFOQUINOVOSYL TRANSFERASE SQD2"/>
    <property type="match status" value="1"/>
</dbReference>
<feature type="domain" description="Glycosyltransferase subfamily 4-like N-terminal" evidence="5">
    <location>
        <begin position="21"/>
        <end position="204"/>
    </location>
</feature>
<evidence type="ECO:0000313" key="6">
    <source>
        <dbReference type="EMBL" id="MFC6705747.1"/>
    </source>
</evidence>
<dbReference type="SUPFAM" id="SSF53756">
    <property type="entry name" value="UDP-Glycosyltransferase/glycogen phosphorylase"/>
    <property type="match status" value="1"/>
</dbReference>
<dbReference type="PANTHER" id="PTHR45947">
    <property type="entry name" value="SULFOQUINOVOSYL TRANSFERASE SQD2"/>
    <property type="match status" value="1"/>
</dbReference>
<keyword evidence="2" id="KW-0328">Glycosyltransferase</keyword>
<evidence type="ECO:0000256" key="2">
    <source>
        <dbReference type="ARBA" id="ARBA00022676"/>
    </source>
</evidence>
<dbReference type="Pfam" id="PF00534">
    <property type="entry name" value="Glycos_transf_1"/>
    <property type="match status" value="1"/>
</dbReference>
<dbReference type="Proteomes" id="UP001596298">
    <property type="component" value="Unassembled WGS sequence"/>
</dbReference>
<protein>
    <recommendedName>
        <fullName evidence="1">D-inositol 3-phosphate glycosyltransferase</fullName>
    </recommendedName>
</protein>
<evidence type="ECO:0000256" key="3">
    <source>
        <dbReference type="ARBA" id="ARBA00022679"/>
    </source>
</evidence>
<dbReference type="Pfam" id="PF13579">
    <property type="entry name" value="Glyco_trans_4_4"/>
    <property type="match status" value="1"/>
</dbReference>
<dbReference type="EMBL" id="JBHSWH010000001">
    <property type="protein sequence ID" value="MFC6705747.1"/>
    <property type="molecule type" value="Genomic_DNA"/>
</dbReference>
<accession>A0ABW2AFZ0</accession>
<evidence type="ECO:0000256" key="1">
    <source>
        <dbReference type="ARBA" id="ARBA00021292"/>
    </source>
</evidence>